<sequence length="489" mass="55645">MSIASLRLTMPKQNLHISRDTNALYRDVLVNQVLNSADFEMNLEKVVTNLHNLNRMPINGDARLNLTASLINQYLRYIPKVRSGEVKLTPVQRKEIPELNREFAYATKLLLRDAVPHSKEEAANFVYWAISAMAEQLQDFSDQHRPQPGILWAELNRLYYYAEVRFLTDFHSNKPDNRDIESRYKQALLFQASQPEHLNESERHLVDAYLRKWAFRAQLSQQESRELNAHFFYIDLEAKSGIQTSRQLQTPGNDSSIRVLNPLPIIEQARQHMGQLRRGTAAENIGFSRKADNIDAFMTLKKALLAWKQSTSRRFERAPCATEAKTALGLQMIHQYLKTPRSVLSDLSASETINQSKTGACIKMDQSSLTKPVSVGDVIMHHQNDESKGKLAIVRWLKQVGDSITFGIEFITGNLQPVTVQVNDNVAEALLVSTSDNDSLITHRGYCTSNTPVQLKTTRHGLSLDARAQSLMQRGQHTDQIRLKRQQTA</sequence>
<evidence type="ECO:0000313" key="2">
    <source>
        <dbReference type="Proteomes" id="UP000295793"/>
    </source>
</evidence>
<dbReference type="AlphaFoldDB" id="A0A4R3I655"/>
<evidence type="ECO:0008006" key="3">
    <source>
        <dbReference type="Google" id="ProtNLM"/>
    </source>
</evidence>
<protein>
    <recommendedName>
        <fullName evidence="3">PilZ domain-containing protein</fullName>
    </recommendedName>
</protein>
<accession>A0A4R3I655</accession>
<organism evidence="1 2">
    <name type="scientific">Reinekea marinisedimentorum</name>
    <dbReference type="NCBI Taxonomy" id="230495"/>
    <lineage>
        <taxon>Bacteria</taxon>
        <taxon>Pseudomonadati</taxon>
        <taxon>Pseudomonadota</taxon>
        <taxon>Gammaproteobacteria</taxon>
        <taxon>Oceanospirillales</taxon>
        <taxon>Saccharospirillaceae</taxon>
        <taxon>Reinekea</taxon>
    </lineage>
</organism>
<gene>
    <name evidence="1" type="ORF">BCF53_108138</name>
</gene>
<comment type="caution">
    <text evidence="1">The sequence shown here is derived from an EMBL/GenBank/DDBJ whole genome shotgun (WGS) entry which is preliminary data.</text>
</comment>
<name>A0A4R3I655_9GAMM</name>
<reference evidence="1 2" key="1">
    <citation type="submission" date="2019-03" db="EMBL/GenBank/DDBJ databases">
        <title>Genomic Encyclopedia of Archaeal and Bacterial Type Strains, Phase II (KMG-II): from individual species to whole genera.</title>
        <authorList>
            <person name="Goeker M."/>
        </authorList>
    </citation>
    <scope>NUCLEOTIDE SEQUENCE [LARGE SCALE GENOMIC DNA]</scope>
    <source>
        <strain evidence="1 2">DSM 15388</strain>
    </source>
</reference>
<dbReference type="EMBL" id="SLZR01000008">
    <property type="protein sequence ID" value="TCS40773.1"/>
    <property type="molecule type" value="Genomic_DNA"/>
</dbReference>
<proteinExistence type="predicted"/>
<dbReference type="Proteomes" id="UP000295793">
    <property type="component" value="Unassembled WGS sequence"/>
</dbReference>
<evidence type="ECO:0000313" key="1">
    <source>
        <dbReference type="EMBL" id="TCS40773.1"/>
    </source>
</evidence>
<keyword evidence="2" id="KW-1185">Reference proteome</keyword>